<dbReference type="PANTHER" id="PTHR19288">
    <property type="entry name" value="4-NITROPHENYLPHOSPHATASE-RELATED"/>
    <property type="match status" value="1"/>
</dbReference>
<dbReference type="InterPro" id="IPR036412">
    <property type="entry name" value="HAD-like_sf"/>
</dbReference>
<dbReference type="RefSeq" id="WP_344721744.1">
    <property type="nucleotide sequence ID" value="NZ_BAAAYG010000011.1"/>
</dbReference>
<evidence type="ECO:0000313" key="2">
    <source>
        <dbReference type="EMBL" id="GAA3287526.1"/>
    </source>
</evidence>
<evidence type="ECO:0000256" key="1">
    <source>
        <dbReference type="PIRNR" id="PIRNR000915"/>
    </source>
</evidence>
<comment type="similarity">
    <text evidence="1">Belongs to the HAD-like hydrolase superfamily.</text>
</comment>
<dbReference type="InterPro" id="IPR006357">
    <property type="entry name" value="HAD-SF_hydro_IIA"/>
</dbReference>
<dbReference type="Proteomes" id="UP001501736">
    <property type="component" value="Unassembled WGS sequence"/>
</dbReference>
<proteinExistence type="inferred from homology"/>
<dbReference type="NCBIfam" id="TIGR01460">
    <property type="entry name" value="HAD-SF-IIA"/>
    <property type="match status" value="1"/>
</dbReference>
<comment type="caution">
    <text evidence="2">The sequence shown here is derived from an EMBL/GenBank/DDBJ whole genome shotgun (WGS) entry which is preliminary data.</text>
</comment>
<dbReference type="PANTHER" id="PTHR19288:SF95">
    <property type="entry name" value="D-GLYCEROL 3-PHOSPHATE PHOSPHATASE"/>
    <property type="match status" value="1"/>
</dbReference>
<reference evidence="3" key="1">
    <citation type="journal article" date="2019" name="Int. J. Syst. Evol. Microbiol.">
        <title>The Global Catalogue of Microorganisms (GCM) 10K type strain sequencing project: providing services to taxonomists for standard genome sequencing and annotation.</title>
        <authorList>
            <consortium name="The Broad Institute Genomics Platform"/>
            <consortium name="The Broad Institute Genome Sequencing Center for Infectious Disease"/>
            <person name="Wu L."/>
            <person name="Ma J."/>
        </authorList>
    </citation>
    <scope>NUCLEOTIDE SEQUENCE [LARGE SCALE GENOMIC DNA]</scope>
    <source>
        <strain evidence="3">JCM 11483</strain>
    </source>
</reference>
<gene>
    <name evidence="2" type="ORF">GCM10020260_24260</name>
</gene>
<dbReference type="InterPro" id="IPR023214">
    <property type="entry name" value="HAD_sf"/>
</dbReference>
<keyword evidence="3" id="KW-1185">Reference proteome</keyword>
<dbReference type="EMBL" id="BAAAYG010000011">
    <property type="protein sequence ID" value="GAA3287526.1"/>
    <property type="molecule type" value="Genomic_DNA"/>
</dbReference>
<dbReference type="PIRSF" id="PIRSF000915">
    <property type="entry name" value="PGP-type_phosphatase"/>
    <property type="match status" value="1"/>
</dbReference>
<dbReference type="Pfam" id="PF13344">
    <property type="entry name" value="Hydrolase_6"/>
    <property type="match status" value="1"/>
</dbReference>
<dbReference type="GO" id="GO:0016787">
    <property type="term" value="F:hydrolase activity"/>
    <property type="evidence" value="ECO:0007669"/>
    <property type="project" value="UniProtKB-KW"/>
</dbReference>
<accession>A0ABP6RGP9</accession>
<evidence type="ECO:0000313" key="3">
    <source>
        <dbReference type="Proteomes" id="UP001501736"/>
    </source>
</evidence>
<organism evidence="2 3">
    <name type="scientific">Nesterenkonia halobia</name>
    <dbReference type="NCBI Taxonomy" id="37922"/>
    <lineage>
        <taxon>Bacteria</taxon>
        <taxon>Bacillati</taxon>
        <taxon>Actinomycetota</taxon>
        <taxon>Actinomycetes</taxon>
        <taxon>Micrococcales</taxon>
        <taxon>Micrococcaceae</taxon>
        <taxon>Nesterenkonia</taxon>
    </lineage>
</organism>
<keyword evidence="2" id="KW-0378">Hydrolase</keyword>
<dbReference type="NCBIfam" id="TIGR01549">
    <property type="entry name" value="HAD-SF-IA-v1"/>
    <property type="match status" value="1"/>
</dbReference>
<name>A0ABP6RGP9_9MICC</name>
<sequence>MNPALIDAHDGVLFDLDGVLYAGDAAVPGAVEALAELREREIPYAFITNNASRSPETIAEHLTALGMTASAEQVFGSADAGVALMAAEIPQGATVLVTGSDFLRTRVAEAGFTVAADAEDRPAAVLQGFSPELGWSDLAETAYAVAAGARWFATNLDLTIPRGRGIAPGNGALVEAVSRATGTLPAAAGKPEPVLFTRAVSALGLQRPLMIGDRLDTDILGARRAGCTAALVLTGIDSAETAAAADDEQRPHLILETLAGLFAVEAAGSRA</sequence>
<dbReference type="Gene3D" id="3.40.50.1000">
    <property type="entry name" value="HAD superfamily/HAD-like"/>
    <property type="match status" value="2"/>
</dbReference>
<dbReference type="Pfam" id="PF13242">
    <property type="entry name" value="Hydrolase_like"/>
    <property type="match status" value="1"/>
</dbReference>
<protein>
    <submittedName>
        <fullName evidence="2">HAD-IIA family hydrolase</fullName>
    </submittedName>
</protein>
<dbReference type="InterPro" id="IPR006439">
    <property type="entry name" value="HAD-SF_hydro_IA"/>
</dbReference>
<dbReference type="SUPFAM" id="SSF56784">
    <property type="entry name" value="HAD-like"/>
    <property type="match status" value="1"/>
</dbReference>